<evidence type="ECO:0000256" key="2">
    <source>
        <dbReference type="ARBA" id="ARBA00022840"/>
    </source>
</evidence>
<keyword evidence="1" id="KW-0547">Nucleotide-binding</keyword>
<name>K1SUZ8_9ZZZZ</name>
<evidence type="ECO:0000256" key="1">
    <source>
        <dbReference type="ARBA" id="ARBA00022741"/>
    </source>
</evidence>
<proteinExistence type="predicted"/>
<keyword evidence="4" id="KW-0378">Hydrolase</keyword>
<dbReference type="GO" id="GO:0006508">
    <property type="term" value="P:proteolysis"/>
    <property type="evidence" value="ECO:0007669"/>
    <property type="project" value="UniProtKB-KW"/>
</dbReference>
<dbReference type="EMBL" id="AJWZ01007190">
    <property type="protein sequence ID" value="EKC57605.1"/>
    <property type="molecule type" value="Genomic_DNA"/>
</dbReference>
<feature type="domain" description="Clp ATPase C-terminal" evidence="3">
    <location>
        <begin position="3"/>
        <end position="44"/>
    </location>
</feature>
<protein>
    <submittedName>
        <fullName evidence="4">ATP-dependent Clp protease, ATP-binding subunit ClpA</fullName>
    </submittedName>
</protein>
<comment type="caution">
    <text evidence="4">The sequence shown here is derived from an EMBL/GenBank/DDBJ whole genome shotgun (WGS) entry which is preliminary data.</text>
</comment>
<dbReference type="InterPro" id="IPR019489">
    <property type="entry name" value="Clp_ATPase_C"/>
</dbReference>
<evidence type="ECO:0000313" key="4">
    <source>
        <dbReference type="EMBL" id="EKC57605.1"/>
    </source>
</evidence>
<gene>
    <name evidence="4" type="ORF">OBE_10441</name>
</gene>
<keyword evidence="2 4" id="KW-0067">ATP-binding</keyword>
<dbReference type="GO" id="GO:0005524">
    <property type="term" value="F:ATP binding"/>
    <property type="evidence" value="ECO:0007669"/>
    <property type="project" value="UniProtKB-KW"/>
</dbReference>
<keyword evidence="4" id="KW-0645">Protease</keyword>
<dbReference type="Pfam" id="PF10431">
    <property type="entry name" value="ClpB_D2-small"/>
    <property type="match status" value="1"/>
</dbReference>
<organism evidence="4">
    <name type="scientific">human gut metagenome</name>
    <dbReference type="NCBI Taxonomy" id="408170"/>
    <lineage>
        <taxon>unclassified sequences</taxon>
        <taxon>metagenomes</taxon>
        <taxon>organismal metagenomes</taxon>
    </lineage>
</organism>
<dbReference type="GO" id="GO:0008233">
    <property type="term" value="F:peptidase activity"/>
    <property type="evidence" value="ECO:0007669"/>
    <property type="project" value="UniProtKB-KW"/>
</dbReference>
<dbReference type="AlphaFoldDB" id="K1SUZ8"/>
<dbReference type="Gene3D" id="1.10.8.60">
    <property type="match status" value="1"/>
</dbReference>
<reference evidence="4" key="1">
    <citation type="journal article" date="2013" name="Environ. Microbiol.">
        <title>Microbiota from the distal guts of lean and obese adolescents exhibit partial functional redundancy besides clear differences in community structure.</title>
        <authorList>
            <person name="Ferrer M."/>
            <person name="Ruiz A."/>
            <person name="Lanza F."/>
            <person name="Haange S.B."/>
            <person name="Oberbach A."/>
            <person name="Till H."/>
            <person name="Bargiela R."/>
            <person name="Campoy C."/>
            <person name="Segura M.T."/>
            <person name="Richter M."/>
            <person name="von Bergen M."/>
            <person name="Seifert J."/>
            <person name="Suarez A."/>
        </authorList>
    </citation>
    <scope>NUCLEOTIDE SEQUENCE</scope>
</reference>
<evidence type="ECO:0000259" key="3">
    <source>
        <dbReference type="Pfam" id="PF10431"/>
    </source>
</evidence>
<accession>K1SUZ8</accession>
<sequence length="55" mass="6384">MLKWGFTREYGAREMDRVIGNRLKPILMKALLFGKLKKSGKAHVDFDGKELVINY</sequence>